<dbReference type="GO" id="GO:0016020">
    <property type="term" value="C:membrane"/>
    <property type="evidence" value="ECO:0007669"/>
    <property type="project" value="UniProtKB-SubCell"/>
</dbReference>
<keyword evidence="4 6" id="KW-0472">Membrane</keyword>
<evidence type="ECO:0000313" key="7">
    <source>
        <dbReference type="EMBL" id="OGC28480.1"/>
    </source>
</evidence>
<organism evidence="7 8">
    <name type="scientific">candidate division WOR-1 bacterium RIFOXYC12_FULL_54_18</name>
    <dbReference type="NCBI Taxonomy" id="1802584"/>
    <lineage>
        <taxon>Bacteria</taxon>
        <taxon>Bacillati</taxon>
        <taxon>Saganbacteria</taxon>
    </lineage>
</organism>
<name>A0A1F4T7F2_UNCSA</name>
<feature type="transmembrane region" description="Helical" evidence="6">
    <location>
        <begin position="100"/>
        <end position="123"/>
    </location>
</feature>
<keyword evidence="3 6" id="KW-1133">Transmembrane helix</keyword>
<comment type="subcellular location">
    <subcellularLocation>
        <location evidence="1">Membrane</location>
        <topology evidence="1">Multi-pass membrane protein</topology>
    </subcellularLocation>
</comment>
<sequence>MADLMIGLLVVVFVLLGIRDGFARSFGGVVGFFIALFAAAGIIEFFANYSAIYKDYLNIATILTFIFIWLIVLIVLELLLGLALKTIITITVLGPVDRALGAAVGGAKGLLVVGLILQLMLSLPLPAGAKQGMSEAFMTKLSVSAYQWAFPIAKKMMPQINKTMKENIINKIHLEIGSEDDQEVLKNKLAEIEKAKSQLEAQLLKFTQTTSAAATGKGESKLNEILRSNR</sequence>
<dbReference type="Pfam" id="PF02674">
    <property type="entry name" value="Colicin_V"/>
    <property type="match status" value="1"/>
</dbReference>
<evidence type="ECO:0008006" key="9">
    <source>
        <dbReference type="Google" id="ProtNLM"/>
    </source>
</evidence>
<proteinExistence type="predicted"/>
<comment type="caution">
    <text evidence="7">The sequence shown here is derived from an EMBL/GenBank/DDBJ whole genome shotgun (WGS) entry which is preliminary data.</text>
</comment>
<dbReference type="PANTHER" id="PTHR37306:SF1">
    <property type="entry name" value="COLICIN V PRODUCTION PROTEIN"/>
    <property type="match status" value="1"/>
</dbReference>
<feature type="transmembrane region" description="Helical" evidence="6">
    <location>
        <begin position="59"/>
        <end position="80"/>
    </location>
</feature>
<evidence type="ECO:0000313" key="8">
    <source>
        <dbReference type="Proteomes" id="UP000178602"/>
    </source>
</evidence>
<dbReference type="AlphaFoldDB" id="A0A1F4T7F2"/>
<evidence type="ECO:0000256" key="4">
    <source>
        <dbReference type="ARBA" id="ARBA00023136"/>
    </source>
</evidence>
<gene>
    <name evidence="7" type="ORF">A3K49_05890</name>
</gene>
<evidence type="ECO:0000256" key="6">
    <source>
        <dbReference type="SAM" id="Phobius"/>
    </source>
</evidence>
<dbReference type="GO" id="GO:0009403">
    <property type="term" value="P:toxin biosynthetic process"/>
    <property type="evidence" value="ECO:0007669"/>
    <property type="project" value="InterPro"/>
</dbReference>
<keyword evidence="5" id="KW-0175">Coiled coil</keyword>
<reference evidence="7 8" key="1">
    <citation type="journal article" date="2016" name="Nat. Commun.">
        <title>Thousands of microbial genomes shed light on interconnected biogeochemical processes in an aquifer system.</title>
        <authorList>
            <person name="Anantharaman K."/>
            <person name="Brown C.T."/>
            <person name="Hug L.A."/>
            <person name="Sharon I."/>
            <person name="Castelle C.J."/>
            <person name="Probst A.J."/>
            <person name="Thomas B.C."/>
            <person name="Singh A."/>
            <person name="Wilkins M.J."/>
            <person name="Karaoz U."/>
            <person name="Brodie E.L."/>
            <person name="Williams K.H."/>
            <person name="Hubbard S.S."/>
            <person name="Banfield J.F."/>
        </authorList>
    </citation>
    <scope>NUCLEOTIDE SEQUENCE [LARGE SCALE GENOMIC DNA]</scope>
</reference>
<dbReference type="EMBL" id="MEUG01000001">
    <property type="protein sequence ID" value="OGC28480.1"/>
    <property type="molecule type" value="Genomic_DNA"/>
</dbReference>
<evidence type="ECO:0000256" key="2">
    <source>
        <dbReference type="ARBA" id="ARBA00022692"/>
    </source>
</evidence>
<evidence type="ECO:0000256" key="3">
    <source>
        <dbReference type="ARBA" id="ARBA00022989"/>
    </source>
</evidence>
<protein>
    <recommendedName>
        <fullName evidence="9">Colicin V production protein</fullName>
    </recommendedName>
</protein>
<feature type="transmembrane region" description="Helical" evidence="6">
    <location>
        <begin position="29"/>
        <end position="47"/>
    </location>
</feature>
<evidence type="ECO:0000256" key="5">
    <source>
        <dbReference type="SAM" id="Coils"/>
    </source>
</evidence>
<keyword evidence="2 6" id="KW-0812">Transmembrane</keyword>
<feature type="coiled-coil region" evidence="5">
    <location>
        <begin position="182"/>
        <end position="209"/>
    </location>
</feature>
<evidence type="ECO:0000256" key="1">
    <source>
        <dbReference type="ARBA" id="ARBA00004141"/>
    </source>
</evidence>
<dbReference type="PANTHER" id="PTHR37306">
    <property type="entry name" value="COLICIN V PRODUCTION PROTEIN"/>
    <property type="match status" value="1"/>
</dbReference>
<dbReference type="Proteomes" id="UP000178602">
    <property type="component" value="Unassembled WGS sequence"/>
</dbReference>
<dbReference type="InterPro" id="IPR003825">
    <property type="entry name" value="Colicin-V_CvpA"/>
</dbReference>
<accession>A0A1F4T7F2</accession>